<reference evidence="10 11" key="1">
    <citation type="submission" date="2017-01" db="EMBL/GenBank/DDBJ databases">
        <title>Draft sequence of Acidihalobacter ferrooxidans strain DSM 14175 (strain V8).</title>
        <authorList>
            <person name="Khaleque H.N."/>
            <person name="Ramsay J.P."/>
            <person name="Murphy R.J.T."/>
            <person name="Kaksonen A.H."/>
            <person name="Boxall N.J."/>
            <person name="Watkin E.L.J."/>
        </authorList>
    </citation>
    <scope>NUCLEOTIDE SEQUENCE [LARGE SCALE GENOMIC DNA]</scope>
    <source>
        <strain evidence="10 11">V8</strain>
    </source>
</reference>
<dbReference type="SUPFAM" id="SSF55620">
    <property type="entry name" value="Tetrahydrobiopterin biosynthesis enzymes-like"/>
    <property type="match status" value="1"/>
</dbReference>
<evidence type="ECO:0000256" key="5">
    <source>
        <dbReference type="ARBA" id="ARBA00022909"/>
    </source>
</evidence>
<proteinExistence type="inferred from homology"/>
<dbReference type="RefSeq" id="WP_076838255.1">
    <property type="nucleotide sequence ID" value="NZ_CP019434.1"/>
</dbReference>
<dbReference type="InterPro" id="IPR006157">
    <property type="entry name" value="FolB_dom"/>
</dbReference>
<comment type="pathway">
    <text evidence="3 8">Cofactor biosynthesis; tetrahydrofolate biosynthesis; 2-amino-4-hydroxy-6-hydroxymethyl-7,8-dihydropteridine diphosphate from 7,8-dihydroneopterin triphosphate: step 3/4.</text>
</comment>
<dbReference type="GO" id="GO:0016853">
    <property type="term" value="F:isomerase activity"/>
    <property type="evidence" value="ECO:0007669"/>
    <property type="project" value="UniProtKB-KW"/>
</dbReference>
<dbReference type="NCBIfam" id="TIGR00526">
    <property type="entry name" value="folB_dom"/>
    <property type="match status" value="1"/>
</dbReference>
<dbReference type="AlphaFoldDB" id="A0A1P8UL64"/>
<dbReference type="STRING" id="1765967.BW247_02300"/>
<dbReference type="Gene3D" id="3.30.1130.10">
    <property type="match status" value="1"/>
</dbReference>
<dbReference type="SMART" id="SM00905">
    <property type="entry name" value="FolB"/>
    <property type="match status" value="1"/>
</dbReference>
<dbReference type="EMBL" id="CP019434">
    <property type="protein sequence ID" value="APZ44494.1"/>
    <property type="molecule type" value="Genomic_DNA"/>
</dbReference>
<dbReference type="GO" id="GO:0046656">
    <property type="term" value="P:folic acid biosynthetic process"/>
    <property type="evidence" value="ECO:0007669"/>
    <property type="project" value="UniProtKB-UniRule"/>
</dbReference>
<feature type="domain" description="Dihydroneopterin aldolase/epimerase" evidence="9">
    <location>
        <begin position="4"/>
        <end position="114"/>
    </location>
</feature>
<dbReference type="Pfam" id="PF02152">
    <property type="entry name" value="FolB"/>
    <property type="match status" value="1"/>
</dbReference>
<organism evidence="10 11">
    <name type="scientific">Acidihalobacter ferrooxydans</name>
    <dbReference type="NCBI Taxonomy" id="1765967"/>
    <lineage>
        <taxon>Bacteria</taxon>
        <taxon>Pseudomonadati</taxon>
        <taxon>Pseudomonadota</taxon>
        <taxon>Gammaproteobacteria</taxon>
        <taxon>Chromatiales</taxon>
        <taxon>Ectothiorhodospiraceae</taxon>
        <taxon>Acidihalobacter</taxon>
    </lineage>
</organism>
<dbReference type="InterPro" id="IPR043133">
    <property type="entry name" value="GTP-CH-I_C/QueF"/>
</dbReference>
<keyword evidence="11" id="KW-1185">Reference proteome</keyword>
<evidence type="ECO:0000256" key="4">
    <source>
        <dbReference type="ARBA" id="ARBA00005708"/>
    </source>
</evidence>
<dbReference type="CDD" id="cd00534">
    <property type="entry name" value="DHNA_DHNTPE"/>
    <property type="match status" value="1"/>
</dbReference>
<gene>
    <name evidence="10" type="ORF">BW247_02300</name>
</gene>
<dbReference type="FunFam" id="3.30.1130.10:FF:000002">
    <property type="entry name" value="7,8-dihydroneopterin aldolase"/>
    <property type="match status" value="1"/>
</dbReference>
<comment type="similarity">
    <text evidence="4 8">Belongs to the DHNA family.</text>
</comment>
<dbReference type="GO" id="GO:0046654">
    <property type="term" value="P:tetrahydrofolate biosynthetic process"/>
    <property type="evidence" value="ECO:0007669"/>
    <property type="project" value="UniProtKB-UniRule"/>
</dbReference>
<dbReference type="InterPro" id="IPR006156">
    <property type="entry name" value="Dihydroneopterin_aldolase"/>
</dbReference>
<dbReference type="EC" id="4.1.2.25" evidence="8"/>
<evidence type="ECO:0000256" key="2">
    <source>
        <dbReference type="ARBA" id="ARBA00001353"/>
    </source>
</evidence>
<dbReference type="PANTHER" id="PTHR42844:SF1">
    <property type="entry name" value="DIHYDRONEOPTERIN ALDOLASE 1-RELATED"/>
    <property type="match status" value="1"/>
</dbReference>
<evidence type="ECO:0000256" key="3">
    <source>
        <dbReference type="ARBA" id="ARBA00005013"/>
    </source>
</evidence>
<dbReference type="GO" id="GO:0004150">
    <property type="term" value="F:dihydroneopterin aldolase activity"/>
    <property type="evidence" value="ECO:0007669"/>
    <property type="project" value="UniProtKB-UniRule"/>
</dbReference>
<keyword evidence="7 8" id="KW-0456">Lyase</keyword>
<evidence type="ECO:0000256" key="7">
    <source>
        <dbReference type="ARBA" id="ARBA00023239"/>
    </source>
</evidence>
<keyword evidence="5 8" id="KW-0289">Folate biosynthesis</keyword>
<accession>A0A1P8UL64</accession>
<dbReference type="OrthoDB" id="9810587at2"/>
<sequence>MDTVFIRGLRVETRIGVYSWERRIRQILRVDVELASDNARAATSEDIADTVNYAEVADRLHALGVAQDWTLVESYAERAAATILDEFDTPWVRIAVTKEVRLPQRTEVGVVIERGRHPGASA</sequence>
<dbReference type="Proteomes" id="UP000243807">
    <property type="component" value="Chromosome"/>
</dbReference>
<dbReference type="NCBIfam" id="TIGR00525">
    <property type="entry name" value="folB"/>
    <property type="match status" value="1"/>
</dbReference>
<name>A0A1P8UL64_9GAMM</name>
<evidence type="ECO:0000256" key="8">
    <source>
        <dbReference type="RuleBase" id="RU362079"/>
    </source>
</evidence>
<evidence type="ECO:0000256" key="6">
    <source>
        <dbReference type="ARBA" id="ARBA00023235"/>
    </source>
</evidence>
<evidence type="ECO:0000313" key="11">
    <source>
        <dbReference type="Proteomes" id="UP000243807"/>
    </source>
</evidence>
<dbReference type="PANTHER" id="PTHR42844">
    <property type="entry name" value="DIHYDRONEOPTERIN ALDOLASE 1-RELATED"/>
    <property type="match status" value="1"/>
</dbReference>
<protein>
    <recommendedName>
        <fullName evidence="8">7,8-dihydroneopterin aldolase</fullName>
        <ecNumber evidence="8">4.1.2.25</ecNumber>
    </recommendedName>
</protein>
<keyword evidence="6" id="KW-0413">Isomerase</keyword>
<evidence type="ECO:0000313" key="10">
    <source>
        <dbReference type="EMBL" id="APZ44494.1"/>
    </source>
</evidence>
<comment type="catalytic activity">
    <reaction evidence="1">
        <text>7,8-dihydroneopterin = 7,8-dihydromonapterin</text>
        <dbReference type="Rhea" id="RHEA:45328"/>
        <dbReference type="ChEBI" id="CHEBI:17001"/>
        <dbReference type="ChEBI" id="CHEBI:71175"/>
        <dbReference type="EC" id="5.1.99.8"/>
    </reaction>
</comment>
<evidence type="ECO:0000256" key="1">
    <source>
        <dbReference type="ARBA" id="ARBA00000693"/>
    </source>
</evidence>
<dbReference type="GO" id="GO:0005737">
    <property type="term" value="C:cytoplasm"/>
    <property type="evidence" value="ECO:0007669"/>
    <property type="project" value="TreeGrafter"/>
</dbReference>
<dbReference type="KEGG" id="afy:BW247_02300"/>
<comment type="catalytic activity">
    <reaction evidence="2 8">
        <text>7,8-dihydroneopterin = 6-hydroxymethyl-7,8-dihydropterin + glycolaldehyde</text>
        <dbReference type="Rhea" id="RHEA:10540"/>
        <dbReference type="ChEBI" id="CHEBI:17001"/>
        <dbReference type="ChEBI" id="CHEBI:17071"/>
        <dbReference type="ChEBI" id="CHEBI:44841"/>
        <dbReference type="EC" id="4.1.2.25"/>
    </reaction>
</comment>
<comment type="function">
    <text evidence="8">Catalyzes the conversion of 7,8-dihydroneopterin to 6-hydroxymethyl-7,8-dihydropterin.</text>
</comment>
<evidence type="ECO:0000259" key="9">
    <source>
        <dbReference type="SMART" id="SM00905"/>
    </source>
</evidence>
<dbReference type="UniPathway" id="UPA00077">
    <property type="reaction ID" value="UER00154"/>
</dbReference>